<sequence length="118" mass="12674">MPNITVTKEEQLASKKLVFIDRFINPPGLELLQNSPDVVEMVQTTSQEPDTMWSEISAAYGVHSGIRIGVDTEELIQRSPNLLAIVSGLAGYDSINVTACAEAGVLVCNQTGMGNEPV</sequence>
<dbReference type="Gene3D" id="3.40.50.720">
    <property type="entry name" value="NAD(P)-binding Rossmann-like Domain"/>
    <property type="match status" value="1"/>
</dbReference>
<feature type="non-terminal residue" evidence="2">
    <location>
        <position position="118"/>
    </location>
</feature>
<dbReference type="Pfam" id="PF00389">
    <property type="entry name" value="2-Hacid_dh"/>
    <property type="match status" value="1"/>
</dbReference>
<protein>
    <recommendedName>
        <fullName evidence="1">D-isomer specific 2-hydroxyacid dehydrogenase catalytic domain-containing protein</fullName>
    </recommendedName>
</protein>
<dbReference type="SUPFAM" id="SSF52283">
    <property type="entry name" value="Formate/glycerate dehydrogenase catalytic domain-like"/>
    <property type="match status" value="1"/>
</dbReference>
<gene>
    <name evidence="2" type="ORF">METZ01_LOCUS280629</name>
</gene>
<dbReference type="AlphaFoldDB" id="A0A382KW16"/>
<reference evidence="2" key="1">
    <citation type="submission" date="2018-05" db="EMBL/GenBank/DDBJ databases">
        <authorList>
            <person name="Lanie J.A."/>
            <person name="Ng W.-L."/>
            <person name="Kazmierczak K.M."/>
            <person name="Andrzejewski T.M."/>
            <person name="Davidsen T.M."/>
            <person name="Wayne K.J."/>
            <person name="Tettelin H."/>
            <person name="Glass J.I."/>
            <person name="Rusch D."/>
            <person name="Podicherti R."/>
            <person name="Tsui H.-C.T."/>
            <person name="Winkler M.E."/>
        </authorList>
    </citation>
    <scope>NUCLEOTIDE SEQUENCE</scope>
</reference>
<feature type="domain" description="D-isomer specific 2-hydroxyacid dehydrogenase catalytic" evidence="1">
    <location>
        <begin position="23"/>
        <end position="116"/>
    </location>
</feature>
<name>A0A382KW16_9ZZZZ</name>
<organism evidence="2">
    <name type="scientific">marine metagenome</name>
    <dbReference type="NCBI Taxonomy" id="408172"/>
    <lineage>
        <taxon>unclassified sequences</taxon>
        <taxon>metagenomes</taxon>
        <taxon>ecological metagenomes</taxon>
    </lineage>
</organism>
<accession>A0A382KW16</accession>
<dbReference type="GO" id="GO:0016616">
    <property type="term" value="F:oxidoreductase activity, acting on the CH-OH group of donors, NAD or NADP as acceptor"/>
    <property type="evidence" value="ECO:0007669"/>
    <property type="project" value="InterPro"/>
</dbReference>
<proteinExistence type="predicted"/>
<dbReference type="EMBL" id="UINC01082734">
    <property type="protein sequence ID" value="SVC27775.1"/>
    <property type="molecule type" value="Genomic_DNA"/>
</dbReference>
<dbReference type="GO" id="GO:0051287">
    <property type="term" value="F:NAD binding"/>
    <property type="evidence" value="ECO:0007669"/>
    <property type="project" value="InterPro"/>
</dbReference>
<evidence type="ECO:0000259" key="1">
    <source>
        <dbReference type="Pfam" id="PF00389"/>
    </source>
</evidence>
<dbReference type="InterPro" id="IPR006139">
    <property type="entry name" value="D-isomer_2_OHA_DH_cat_dom"/>
</dbReference>
<evidence type="ECO:0000313" key="2">
    <source>
        <dbReference type="EMBL" id="SVC27775.1"/>
    </source>
</evidence>